<reference evidence="2 3" key="1">
    <citation type="submission" date="2019-08" db="EMBL/GenBank/DDBJ databases">
        <title>The genome sequence of a newly discovered highly antifungal drug resistant Aspergillus species, Aspergillus tanneri NIH 1004.</title>
        <authorList>
            <person name="Mounaud S."/>
            <person name="Singh I."/>
            <person name="Joardar V."/>
            <person name="Pakala S."/>
            <person name="Pakala S."/>
            <person name="Venepally P."/>
            <person name="Chung J.K."/>
            <person name="Losada L."/>
            <person name="Nierman W.C."/>
        </authorList>
    </citation>
    <scope>NUCLEOTIDE SEQUENCE [LARGE SCALE GENOMIC DNA]</scope>
    <source>
        <strain evidence="2 3">NIH1004</strain>
    </source>
</reference>
<dbReference type="Pfam" id="PF01048">
    <property type="entry name" value="PNP_UDP_1"/>
    <property type="match status" value="1"/>
</dbReference>
<dbReference type="AlphaFoldDB" id="A0A5M9MG57"/>
<dbReference type="GO" id="GO:0003824">
    <property type="term" value="F:catalytic activity"/>
    <property type="evidence" value="ECO:0007669"/>
    <property type="project" value="InterPro"/>
</dbReference>
<dbReference type="InterPro" id="IPR053137">
    <property type="entry name" value="NLR-like"/>
</dbReference>
<organism evidence="2 3">
    <name type="scientific">Aspergillus tanneri</name>
    <dbReference type="NCBI Taxonomy" id="1220188"/>
    <lineage>
        <taxon>Eukaryota</taxon>
        <taxon>Fungi</taxon>
        <taxon>Dikarya</taxon>
        <taxon>Ascomycota</taxon>
        <taxon>Pezizomycotina</taxon>
        <taxon>Eurotiomycetes</taxon>
        <taxon>Eurotiomycetidae</taxon>
        <taxon>Eurotiales</taxon>
        <taxon>Aspergillaceae</taxon>
        <taxon>Aspergillus</taxon>
        <taxon>Aspergillus subgen. Circumdati</taxon>
    </lineage>
</organism>
<dbReference type="VEuPathDB" id="FungiDB:EYZ11_002536"/>
<dbReference type="InterPro" id="IPR035994">
    <property type="entry name" value="Nucleoside_phosphorylase_sf"/>
</dbReference>
<dbReference type="SUPFAM" id="SSF53167">
    <property type="entry name" value="Purine and uridine phosphorylases"/>
    <property type="match status" value="1"/>
</dbReference>
<protein>
    <recommendedName>
        <fullName evidence="1">Nucleoside phosphorylase domain-containing protein</fullName>
    </recommendedName>
</protein>
<proteinExistence type="predicted"/>
<dbReference type="GeneID" id="54333587"/>
<dbReference type="Gene3D" id="3.40.50.1580">
    <property type="entry name" value="Nucleoside phosphorylase domain"/>
    <property type="match status" value="1"/>
</dbReference>
<dbReference type="PANTHER" id="PTHR46082:SF11">
    <property type="entry name" value="AAA+ ATPASE DOMAIN-CONTAINING PROTEIN-RELATED"/>
    <property type="match status" value="1"/>
</dbReference>
<feature type="domain" description="Nucleoside phosphorylase" evidence="1">
    <location>
        <begin position="23"/>
        <end position="292"/>
    </location>
</feature>
<dbReference type="RefSeq" id="XP_033421309.1">
    <property type="nucleotide sequence ID" value="XM_033575454.1"/>
</dbReference>
<dbReference type="OrthoDB" id="1577640at2759"/>
<dbReference type="EMBL" id="QUQM01000008">
    <property type="protein sequence ID" value="KAA8641947.1"/>
    <property type="molecule type" value="Genomic_DNA"/>
</dbReference>
<dbReference type="InterPro" id="IPR000845">
    <property type="entry name" value="Nucleoside_phosphorylase_d"/>
</dbReference>
<dbReference type="PANTHER" id="PTHR46082">
    <property type="entry name" value="ATP/GTP-BINDING PROTEIN-RELATED"/>
    <property type="match status" value="1"/>
</dbReference>
<evidence type="ECO:0000259" key="1">
    <source>
        <dbReference type="Pfam" id="PF01048"/>
    </source>
</evidence>
<sequence length="326" mass="36260">MSNSYDYTVGWICAIETEYIAARVFLDEEYQKPKVTSRNAFTVGRIGDHNVVIVLLPIGEYGTASSARAAEDMAHSFPNIRIGLMVGTGGGVYSPEHDIRLGDIVVSVPENGQGGVFQYDFGKTIQGQKFQWTGFLNQPPTVLRSAVGELKARYESDGHSLNDLITQALAKKPRLRKKFSRPNEVNDRLYRSDIIHPHNCEVSCAEHCGNDESRLISRHVRTEEEDNPKIHYGLIASANQLMKDASVRDILSMEKDVLCFEMEAAGLMNNLPCLVIRGICDYADSHKNDDWQGYAAMAAAAYTMDLLRQVGPLEDVKRIRDSLSSG</sequence>
<accession>A0A5M9MG57</accession>
<dbReference type="GO" id="GO:0009116">
    <property type="term" value="P:nucleoside metabolic process"/>
    <property type="evidence" value="ECO:0007669"/>
    <property type="project" value="InterPro"/>
</dbReference>
<name>A0A5M9MG57_9EURO</name>
<comment type="caution">
    <text evidence="2">The sequence shown here is derived from an EMBL/GenBank/DDBJ whole genome shotgun (WGS) entry which is preliminary data.</text>
</comment>
<evidence type="ECO:0000313" key="2">
    <source>
        <dbReference type="EMBL" id="KAA8641947.1"/>
    </source>
</evidence>
<evidence type="ECO:0000313" key="3">
    <source>
        <dbReference type="Proteomes" id="UP000324241"/>
    </source>
</evidence>
<gene>
    <name evidence="2" type="ORF">ATNIH1004_010886</name>
</gene>
<dbReference type="Proteomes" id="UP000324241">
    <property type="component" value="Unassembled WGS sequence"/>
</dbReference>